<feature type="region of interest" description="Disordered" evidence="2">
    <location>
        <begin position="1"/>
        <end position="95"/>
    </location>
</feature>
<feature type="region of interest" description="Disordered" evidence="2">
    <location>
        <begin position="115"/>
        <end position="176"/>
    </location>
</feature>
<evidence type="ECO:0000313" key="4">
    <source>
        <dbReference type="Proteomes" id="UP000823749"/>
    </source>
</evidence>
<gene>
    <name evidence="3" type="ORF">RHGRI_017118</name>
</gene>
<name>A0AAV6JX27_9ERIC</name>
<organism evidence="3 4">
    <name type="scientific">Rhododendron griersonianum</name>
    <dbReference type="NCBI Taxonomy" id="479676"/>
    <lineage>
        <taxon>Eukaryota</taxon>
        <taxon>Viridiplantae</taxon>
        <taxon>Streptophyta</taxon>
        <taxon>Embryophyta</taxon>
        <taxon>Tracheophyta</taxon>
        <taxon>Spermatophyta</taxon>
        <taxon>Magnoliopsida</taxon>
        <taxon>eudicotyledons</taxon>
        <taxon>Gunneridae</taxon>
        <taxon>Pentapetalae</taxon>
        <taxon>asterids</taxon>
        <taxon>Ericales</taxon>
        <taxon>Ericaceae</taxon>
        <taxon>Ericoideae</taxon>
        <taxon>Rhodoreae</taxon>
        <taxon>Rhododendron</taxon>
    </lineage>
</organism>
<protein>
    <submittedName>
        <fullName evidence="3">Uncharacterized protein</fullName>
    </submittedName>
</protein>
<evidence type="ECO:0000256" key="2">
    <source>
        <dbReference type="SAM" id="MobiDB-lite"/>
    </source>
</evidence>
<comment type="caution">
    <text evidence="3">The sequence shown here is derived from an EMBL/GenBank/DDBJ whole genome shotgun (WGS) entry which is preliminary data.</text>
</comment>
<reference evidence="3 4" key="1">
    <citation type="submission" date="2020-08" db="EMBL/GenBank/DDBJ databases">
        <title>Plant Genome Project.</title>
        <authorList>
            <person name="Zhang R.-G."/>
        </authorList>
    </citation>
    <scope>NUCLEOTIDE SEQUENCE [LARGE SCALE GENOMIC DNA]</scope>
    <source>
        <strain evidence="3">WSP0</strain>
        <tissue evidence="3">Leaf</tissue>
    </source>
</reference>
<feature type="compositionally biased region" description="Acidic residues" evidence="2">
    <location>
        <begin position="57"/>
        <end position="70"/>
    </location>
</feature>
<evidence type="ECO:0000256" key="1">
    <source>
        <dbReference type="SAM" id="Coils"/>
    </source>
</evidence>
<dbReference type="EMBL" id="JACTNZ010000006">
    <property type="protein sequence ID" value="KAG5544578.1"/>
    <property type="molecule type" value="Genomic_DNA"/>
</dbReference>
<feature type="compositionally biased region" description="Basic and acidic residues" evidence="2">
    <location>
        <begin position="18"/>
        <end position="35"/>
    </location>
</feature>
<dbReference type="Proteomes" id="UP000823749">
    <property type="component" value="Chromosome 6"/>
</dbReference>
<evidence type="ECO:0000313" key="3">
    <source>
        <dbReference type="EMBL" id="KAG5544578.1"/>
    </source>
</evidence>
<feature type="coiled-coil region" evidence="1">
    <location>
        <begin position="199"/>
        <end position="251"/>
    </location>
</feature>
<sequence length="326" mass="36260">MAHEVINISSSSDDSLTESERRVVDTLVERRRNLGRDTPSAPTRMSATTPASGDSNAEVDFEYAAEDYATEPEIVSTPGTESDAEPRREGSARLPKIGFSAEEWLSPLGQDFIFEPTGPGLNAPLQIREPTEAEMSRRNIPRPSIPTKSANPARGRGTDQQQQQQKKQKLSDEAGQAALKAYDRAVKVTAERERYRTDRDNFRAKLKISESQLQETDAEMEKLKKELDEAKAEMEKMKAEEKKKLQEADAKGFEAGIKRAALEYTQTAHQMVNDELETRLPDFFELGYAAGAEAMAGVLVVVADSKFLQQLPPPYVLIELTPTLKD</sequence>
<keyword evidence="4" id="KW-1185">Reference proteome</keyword>
<keyword evidence="1" id="KW-0175">Coiled coil</keyword>
<dbReference type="AlphaFoldDB" id="A0AAV6JX27"/>
<proteinExistence type="predicted"/>
<accession>A0AAV6JX27</accession>
<feature type="compositionally biased region" description="Polar residues" evidence="2">
    <location>
        <begin position="40"/>
        <end position="55"/>
    </location>
</feature>